<dbReference type="EMBL" id="JAWLKA010000043">
    <property type="protein sequence ID" value="MDV6286676.1"/>
    <property type="molecule type" value="Genomic_DNA"/>
</dbReference>
<dbReference type="PANTHER" id="PTHR11902">
    <property type="entry name" value="ENOLASE"/>
    <property type="match status" value="1"/>
</dbReference>
<feature type="binding site" evidence="9">
    <location>
        <position position="165"/>
    </location>
    <ligand>
        <name>(2R)-2-phosphoglycerate</name>
        <dbReference type="ChEBI" id="CHEBI:58289"/>
    </ligand>
</feature>
<feature type="binding site" evidence="9">
    <location>
        <position position="341"/>
    </location>
    <ligand>
        <name>(2R)-2-phosphoglycerate</name>
        <dbReference type="ChEBI" id="CHEBI:58289"/>
    </ligand>
</feature>
<feature type="domain" description="Enolase C-terminal TIM barrel" evidence="10">
    <location>
        <begin position="141"/>
        <end position="429"/>
    </location>
</feature>
<accession>A0ABU4CSX1</accession>
<feature type="active site" description="Proton acceptor" evidence="9">
    <location>
        <position position="341"/>
    </location>
</feature>
<dbReference type="SFLD" id="SFLDG00178">
    <property type="entry name" value="enolase"/>
    <property type="match status" value="1"/>
</dbReference>
<comment type="caution">
    <text evidence="12">The sequence shown here is derived from an EMBL/GenBank/DDBJ whole genome shotgun (WGS) entry which is preliminary data.</text>
</comment>
<dbReference type="Gene3D" id="3.20.20.120">
    <property type="entry name" value="Enolase-like C-terminal domain"/>
    <property type="match status" value="1"/>
</dbReference>
<dbReference type="Pfam" id="PF03952">
    <property type="entry name" value="Enolase_N"/>
    <property type="match status" value="1"/>
</dbReference>
<name>A0ABU4CSX1_RHOJO</name>
<evidence type="ECO:0000256" key="7">
    <source>
        <dbReference type="ARBA" id="ARBA00023152"/>
    </source>
</evidence>
<keyword evidence="9" id="KW-0963">Cytoplasm</keyword>
<organism evidence="12 13">
    <name type="scientific">Rhodococcus jostii</name>
    <dbReference type="NCBI Taxonomy" id="132919"/>
    <lineage>
        <taxon>Bacteria</taxon>
        <taxon>Bacillati</taxon>
        <taxon>Actinomycetota</taxon>
        <taxon>Actinomycetes</taxon>
        <taxon>Mycobacteriales</taxon>
        <taxon>Nocardiaceae</taxon>
        <taxon>Rhodococcus</taxon>
    </lineage>
</organism>
<comment type="catalytic activity">
    <reaction evidence="9">
        <text>(2R)-2-phosphoglycerate = phosphoenolpyruvate + H2O</text>
        <dbReference type="Rhea" id="RHEA:10164"/>
        <dbReference type="ChEBI" id="CHEBI:15377"/>
        <dbReference type="ChEBI" id="CHEBI:58289"/>
        <dbReference type="ChEBI" id="CHEBI:58702"/>
        <dbReference type="EC" id="4.2.1.11"/>
    </reaction>
</comment>
<dbReference type="SMART" id="SM01193">
    <property type="entry name" value="Enolase_N"/>
    <property type="match status" value="1"/>
</dbReference>
<dbReference type="SUPFAM" id="SSF51604">
    <property type="entry name" value="Enolase C-terminal domain-like"/>
    <property type="match status" value="1"/>
</dbReference>
<dbReference type="SMART" id="SM01192">
    <property type="entry name" value="Enolase_C"/>
    <property type="match status" value="1"/>
</dbReference>
<comment type="subcellular location">
    <subcellularLocation>
        <location evidence="9">Cytoplasm</location>
    </subcellularLocation>
    <subcellularLocation>
        <location evidence="9">Secreted</location>
    </subcellularLocation>
    <subcellularLocation>
        <location evidence="9">Cell surface</location>
    </subcellularLocation>
    <text evidence="9">Fractions of enolase are present in both the cytoplasm and on the cell surface.</text>
</comment>
<dbReference type="CDD" id="cd03313">
    <property type="entry name" value="enolase"/>
    <property type="match status" value="1"/>
</dbReference>
<dbReference type="RefSeq" id="WP_317571669.1">
    <property type="nucleotide sequence ID" value="NZ_JAWLKA010000043.1"/>
</dbReference>
<dbReference type="SFLD" id="SFLDS00001">
    <property type="entry name" value="Enolase"/>
    <property type="match status" value="1"/>
</dbReference>
<feature type="binding site" evidence="9">
    <location>
        <position position="316"/>
    </location>
    <ligand>
        <name>Mg(2+)</name>
        <dbReference type="ChEBI" id="CHEBI:18420"/>
    </ligand>
</feature>
<evidence type="ECO:0000256" key="4">
    <source>
        <dbReference type="ARBA" id="ARBA00017068"/>
    </source>
</evidence>
<feature type="binding site" evidence="9">
    <location>
        <position position="290"/>
    </location>
    <ligand>
        <name>Mg(2+)</name>
        <dbReference type="ChEBI" id="CHEBI:18420"/>
    </ligand>
</feature>
<dbReference type="EC" id="4.2.1.11" evidence="3 9"/>
<evidence type="ECO:0000256" key="1">
    <source>
        <dbReference type="ARBA" id="ARBA00005031"/>
    </source>
</evidence>
<keyword evidence="7 9" id="KW-0324">Glycolysis</keyword>
<feature type="binding site" evidence="9">
    <location>
        <position position="245"/>
    </location>
    <ligand>
        <name>Mg(2+)</name>
        <dbReference type="ChEBI" id="CHEBI:18420"/>
    </ligand>
</feature>
<feature type="binding site" evidence="9">
    <location>
        <position position="392"/>
    </location>
    <ligand>
        <name>(2R)-2-phosphoglycerate</name>
        <dbReference type="ChEBI" id="CHEBI:58289"/>
    </ligand>
</feature>
<keyword evidence="13" id="KW-1185">Reference proteome</keyword>
<reference evidence="12 13" key="1">
    <citation type="submission" date="2023-10" db="EMBL/GenBank/DDBJ databases">
        <title>Development of a sustainable strategy for remediation of hydrocarbon-contaminated territories based on the waste exchange concept.</title>
        <authorList>
            <person name="Krivoruchko A."/>
        </authorList>
    </citation>
    <scope>NUCLEOTIDE SEQUENCE [LARGE SCALE GENOMIC DNA]</scope>
    <source>
        <strain evidence="12 13">IEGM 60</strain>
    </source>
</reference>
<sequence length="433" mass="44786">MNNTDISELFAWEALDSRGTPTVACEVVLAGGGRGTAIVPSGASTGTHEAVELRDGGERYGGRGVSAAVANVVGPLADAVRGRDATGQADIDAAIRWADGTADLSALGANAALAISIANVKAAADAAGEPLYSYVAEAGAEPLLPLPMVNIISGGAHAGRAIDVQDFLVVPVGASSFTEAIDVAWRVRRGTAAVAEERGYNVALVADEGGLAAPLPSNRSALELLAAGIERAGLQLGTDAAIAIDVAATEFYNAEKGRYELASEGRELTSDELVEELRSWCADFPIVSIEDVLAEDDWDNWTTGTSTLAKVQLLGDDLFVTNSARLNRGIETGAANAVLVKPNQVGTLSDACEVVRAAQSARYATVLSARSGETEDSWLADLAVGWRTGQIKVGSTMRSERTAKWNRLLEIEARLGARAGYAGAAALSPNPGI</sequence>
<feature type="binding site" evidence="9">
    <location>
        <position position="370"/>
    </location>
    <ligand>
        <name>(2R)-2-phosphoglycerate</name>
        <dbReference type="ChEBI" id="CHEBI:58289"/>
    </ligand>
</feature>
<dbReference type="SFLD" id="SFLDF00002">
    <property type="entry name" value="enolase"/>
    <property type="match status" value="1"/>
</dbReference>
<comment type="cofactor">
    <cofactor evidence="9">
        <name>Mg(2+)</name>
        <dbReference type="ChEBI" id="CHEBI:18420"/>
    </cofactor>
    <text evidence="9">Binds a second Mg(2+) ion via substrate during catalysis.</text>
</comment>
<evidence type="ECO:0000256" key="6">
    <source>
        <dbReference type="ARBA" id="ARBA00022842"/>
    </source>
</evidence>
<feature type="domain" description="Enolase N-terminal" evidence="11">
    <location>
        <begin position="6"/>
        <end position="135"/>
    </location>
</feature>
<protein>
    <recommendedName>
        <fullName evidence="4 9">Enolase</fullName>
        <ecNumber evidence="3 9">4.2.1.11</ecNumber>
    </recommendedName>
    <alternativeName>
        <fullName evidence="9">2-phospho-D-glycerate hydro-lyase</fullName>
    </alternativeName>
    <alternativeName>
        <fullName evidence="9">2-phosphoglycerate dehydratase</fullName>
    </alternativeName>
</protein>
<feature type="active site" description="Proton donor" evidence="9">
    <location>
        <position position="208"/>
    </location>
</feature>
<evidence type="ECO:0000256" key="8">
    <source>
        <dbReference type="ARBA" id="ARBA00023239"/>
    </source>
</evidence>
<dbReference type="PANTHER" id="PTHR11902:SF1">
    <property type="entry name" value="ENOLASE"/>
    <property type="match status" value="1"/>
</dbReference>
<dbReference type="HAMAP" id="MF_00318">
    <property type="entry name" value="Enolase"/>
    <property type="match status" value="1"/>
</dbReference>
<dbReference type="PROSITE" id="PS00164">
    <property type="entry name" value="ENOLASE"/>
    <property type="match status" value="1"/>
</dbReference>
<evidence type="ECO:0000256" key="2">
    <source>
        <dbReference type="ARBA" id="ARBA00009604"/>
    </source>
</evidence>
<feature type="binding site" evidence="9">
    <location>
        <position position="371"/>
    </location>
    <ligand>
        <name>(2R)-2-phosphoglycerate</name>
        <dbReference type="ChEBI" id="CHEBI:58289"/>
    </ligand>
</feature>
<dbReference type="Pfam" id="PF00113">
    <property type="entry name" value="Enolase_C"/>
    <property type="match status" value="1"/>
</dbReference>
<evidence type="ECO:0000313" key="13">
    <source>
        <dbReference type="Proteomes" id="UP001185737"/>
    </source>
</evidence>
<evidence type="ECO:0000256" key="3">
    <source>
        <dbReference type="ARBA" id="ARBA00012058"/>
    </source>
</evidence>
<dbReference type="GO" id="GO:0004634">
    <property type="term" value="F:phosphopyruvate hydratase activity"/>
    <property type="evidence" value="ECO:0007669"/>
    <property type="project" value="UniProtKB-EC"/>
</dbReference>
<dbReference type="PRINTS" id="PR00148">
    <property type="entry name" value="ENOLASE"/>
</dbReference>
<evidence type="ECO:0000256" key="9">
    <source>
        <dbReference type="HAMAP-Rule" id="MF_00318"/>
    </source>
</evidence>
<comment type="function">
    <text evidence="9">Catalyzes the reversible conversion of 2-phosphoglycerate (2-PG) into phosphoenolpyruvate (PEP). It is essential for the degradation of carbohydrates via glycolysis.</text>
</comment>
<evidence type="ECO:0000259" key="10">
    <source>
        <dbReference type="SMART" id="SM01192"/>
    </source>
</evidence>
<dbReference type="Proteomes" id="UP001185737">
    <property type="component" value="Unassembled WGS sequence"/>
</dbReference>
<comment type="pathway">
    <text evidence="1 9">Carbohydrate degradation; glycolysis; pyruvate from D-glyceraldehyde 3-phosphate: step 4/5.</text>
</comment>
<dbReference type="Gene3D" id="3.30.390.10">
    <property type="entry name" value="Enolase-like, N-terminal domain"/>
    <property type="match status" value="1"/>
</dbReference>
<evidence type="ECO:0000259" key="11">
    <source>
        <dbReference type="SMART" id="SM01193"/>
    </source>
</evidence>
<keyword evidence="9" id="KW-0479">Metal-binding</keyword>
<dbReference type="InterPro" id="IPR029017">
    <property type="entry name" value="Enolase-like_N"/>
</dbReference>
<keyword evidence="5 9" id="KW-0964">Secreted</keyword>
<dbReference type="InterPro" id="IPR000941">
    <property type="entry name" value="Enolase"/>
</dbReference>
<dbReference type="InterPro" id="IPR036849">
    <property type="entry name" value="Enolase-like_C_sf"/>
</dbReference>
<evidence type="ECO:0000256" key="5">
    <source>
        <dbReference type="ARBA" id="ARBA00022525"/>
    </source>
</evidence>
<proteinExistence type="inferred from homology"/>
<keyword evidence="8 9" id="KW-0456">Lyase</keyword>
<dbReference type="InterPro" id="IPR020811">
    <property type="entry name" value="Enolase_N"/>
</dbReference>
<comment type="similarity">
    <text evidence="2 9">Belongs to the enolase family.</text>
</comment>
<dbReference type="NCBIfam" id="TIGR01060">
    <property type="entry name" value="eno"/>
    <property type="match status" value="1"/>
</dbReference>
<dbReference type="SUPFAM" id="SSF54826">
    <property type="entry name" value="Enolase N-terminal domain-like"/>
    <property type="match status" value="1"/>
</dbReference>
<keyword evidence="6 9" id="KW-0460">Magnesium</keyword>
<dbReference type="InterPro" id="IPR020810">
    <property type="entry name" value="Enolase_C"/>
</dbReference>
<dbReference type="PIRSF" id="PIRSF001400">
    <property type="entry name" value="Enolase"/>
    <property type="match status" value="1"/>
</dbReference>
<gene>
    <name evidence="9 12" type="primary">eno</name>
    <name evidence="12" type="ORF">R3Q59_40080</name>
</gene>
<dbReference type="InterPro" id="IPR020809">
    <property type="entry name" value="Enolase_CS"/>
</dbReference>
<evidence type="ECO:0000313" key="12">
    <source>
        <dbReference type="EMBL" id="MDV6286676.1"/>
    </source>
</evidence>